<keyword evidence="19" id="KW-1185">Reference proteome</keyword>
<evidence type="ECO:0000256" key="1">
    <source>
        <dbReference type="ARBA" id="ARBA00004123"/>
    </source>
</evidence>
<dbReference type="GO" id="GO:0043130">
    <property type="term" value="F:ubiquitin binding"/>
    <property type="evidence" value="ECO:0007669"/>
    <property type="project" value="InterPro"/>
</dbReference>
<keyword evidence="6" id="KW-0158">Chromosome</keyword>
<evidence type="ECO:0000256" key="10">
    <source>
        <dbReference type="ARBA" id="ARBA00022786"/>
    </source>
</evidence>
<keyword evidence="14" id="KW-0234">DNA repair</keyword>
<dbReference type="CDD" id="cd14368">
    <property type="entry name" value="CUE_DEF1_like"/>
    <property type="match status" value="1"/>
</dbReference>
<comment type="caution">
    <text evidence="18">The sequence shown here is derived from an EMBL/GenBank/DDBJ whole genome shotgun (WGS) entry which is preliminary data.</text>
</comment>
<dbReference type="InterPro" id="IPR041803">
    <property type="entry name" value="DEF1_CUE"/>
</dbReference>
<dbReference type="GO" id="GO:0003677">
    <property type="term" value="F:DNA binding"/>
    <property type="evidence" value="ECO:0007669"/>
    <property type="project" value="UniProtKB-KW"/>
</dbReference>
<keyword evidence="15" id="KW-0539">Nucleus</keyword>
<proteinExistence type="inferred from homology"/>
<dbReference type="PANTHER" id="PTHR16308:SF13">
    <property type="entry name" value="PROTEIN LINGERER"/>
    <property type="match status" value="1"/>
</dbReference>
<feature type="compositionally biased region" description="Low complexity" evidence="16">
    <location>
        <begin position="178"/>
        <end position="189"/>
    </location>
</feature>
<dbReference type="GO" id="GO:0005737">
    <property type="term" value="C:cytoplasm"/>
    <property type="evidence" value="ECO:0007669"/>
    <property type="project" value="UniProtKB-SubCell"/>
</dbReference>
<evidence type="ECO:0000256" key="4">
    <source>
        <dbReference type="ARBA" id="ARBA00005491"/>
    </source>
</evidence>
<accession>A0A8H7SPI6</accession>
<dbReference type="InterPro" id="IPR051833">
    <property type="entry name" value="TC-DDR_regulator"/>
</dbReference>
<feature type="compositionally biased region" description="Polar residues" evidence="16">
    <location>
        <begin position="361"/>
        <end position="385"/>
    </location>
</feature>
<evidence type="ECO:0000256" key="11">
    <source>
        <dbReference type="ARBA" id="ARBA00022843"/>
    </source>
</evidence>
<keyword evidence="11" id="KW-0832">Ubl conjugation</keyword>
<feature type="compositionally biased region" description="Polar residues" evidence="16">
    <location>
        <begin position="108"/>
        <end position="119"/>
    </location>
</feature>
<feature type="compositionally biased region" description="Low complexity" evidence="16">
    <location>
        <begin position="80"/>
        <end position="107"/>
    </location>
</feature>
<name>A0A8H7SPI6_9FUNG</name>
<evidence type="ECO:0000256" key="3">
    <source>
        <dbReference type="ARBA" id="ARBA00004574"/>
    </source>
</evidence>
<keyword evidence="12" id="KW-0779">Telomere</keyword>
<dbReference type="GO" id="GO:0005634">
    <property type="term" value="C:nucleus"/>
    <property type="evidence" value="ECO:0007669"/>
    <property type="project" value="UniProtKB-SubCell"/>
</dbReference>
<comment type="subcellular location">
    <subcellularLocation>
        <location evidence="3">Chromosome</location>
        <location evidence="3">Telomere</location>
    </subcellularLocation>
    <subcellularLocation>
        <location evidence="2">Cytoplasm</location>
    </subcellularLocation>
    <subcellularLocation>
        <location evidence="1">Nucleus</location>
    </subcellularLocation>
</comment>
<evidence type="ECO:0000256" key="6">
    <source>
        <dbReference type="ARBA" id="ARBA00022454"/>
    </source>
</evidence>
<dbReference type="AlphaFoldDB" id="A0A8H7SPI6"/>
<protein>
    <recommendedName>
        <fullName evidence="5">RNA polymerase II degradation factor 1</fullName>
    </recommendedName>
</protein>
<evidence type="ECO:0000313" key="19">
    <source>
        <dbReference type="Proteomes" id="UP000613177"/>
    </source>
</evidence>
<evidence type="ECO:0000256" key="5">
    <source>
        <dbReference type="ARBA" id="ARBA00020536"/>
    </source>
</evidence>
<keyword evidence="8" id="KW-0597">Phosphoprotein</keyword>
<evidence type="ECO:0000256" key="16">
    <source>
        <dbReference type="SAM" id="MobiDB-lite"/>
    </source>
</evidence>
<dbReference type="EMBL" id="JAEPRE010000094">
    <property type="protein sequence ID" value="KAG2232952.1"/>
    <property type="molecule type" value="Genomic_DNA"/>
</dbReference>
<evidence type="ECO:0000256" key="2">
    <source>
        <dbReference type="ARBA" id="ARBA00004496"/>
    </source>
</evidence>
<evidence type="ECO:0000256" key="15">
    <source>
        <dbReference type="ARBA" id="ARBA00023242"/>
    </source>
</evidence>
<sequence>MSTTERAQSDFKKLKSKYNSQLSTLKELFTEWTEEDLLFTLQDADGDLELAIDRISEGHASQWGEVKTKKSKKEAAAANKATLEVSASSTTSTAPSYPSSSSYNNNTRAPSNRTSTNAKRLSPAVSQPRHKPTSATWQQQPTKKTTDDNNNWKSTDNWSSNDSWSTQTKDPIVETPKKISTPSSSTKTSNGGGAKTWASLLQSKPEPVVVAEPIEEPQLRKVDDSWLPSSSDLNQWDQPLQLPTTENFKSSYTGQQYPQQNMYGQPPQQSFYPYYYMPNQFNAYSPYGQQGANSFVNNTRNNMYPTSVYGQQKTTTPSPYLNSSPYNQSQQLYSGFNQFDQFYNNSPQAAATTVAAESPDKTNVTKSPQNPSQQAYRNTNQYWNQ</sequence>
<dbReference type="PROSITE" id="PS51140">
    <property type="entry name" value="CUE"/>
    <property type="match status" value="1"/>
</dbReference>
<feature type="region of interest" description="Disordered" evidence="16">
    <location>
        <begin position="350"/>
        <end position="385"/>
    </location>
</feature>
<evidence type="ECO:0000259" key="17">
    <source>
        <dbReference type="PROSITE" id="PS51140"/>
    </source>
</evidence>
<feature type="compositionally biased region" description="Low complexity" evidence="16">
    <location>
        <begin position="148"/>
        <end position="166"/>
    </location>
</feature>
<keyword evidence="10" id="KW-0833">Ubl conjugation pathway</keyword>
<evidence type="ECO:0000256" key="13">
    <source>
        <dbReference type="ARBA" id="ARBA00023125"/>
    </source>
</evidence>
<evidence type="ECO:0000256" key="9">
    <source>
        <dbReference type="ARBA" id="ARBA00022763"/>
    </source>
</evidence>
<evidence type="ECO:0000256" key="14">
    <source>
        <dbReference type="ARBA" id="ARBA00023204"/>
    </source>
</evidence>
<evidence type="ECO:0000313" key="18">
    <source>
        <dbReference type="EMBL" id="KAG2232952.1"/>
    </source>
</evidence>
<dbReference type="InterPro" id="IPR009060">
    <property type="entry name" value="UBA-like_sf"/>
</dbReference>
<dbReference type="GO" id="GO:0006281">
    <property type="term" value="P:DNA repair"/>
    <property type="evidence" value="ECO:0007669"/>
    <property type="project" value="UniProtKB-KW"/>
</dbReference>
<feature type="domain" description="CUE" evidence="17">
    <location>
        <begin position="17"/>
        <end position="60"/>
    </location>
</feature>
<organism evidence="18 19">
    <name type="scientific">Thamnidium elegans</name>
    <dbReference type="NCBI Taxonomy" id="101142"/>
    <lineage>
        <taxon>Eukaryota</taxon>
        <taxon>Fungi</taxon>
        <taxon>Fungi incertae sedis</taxon>
        <taxon>Mucoromycota</taxon>
        <taxon>Mucoromycotina</taxon>
        <taxon>Mucoromycetes</taxon>
        <taxon>Mucorales</taxon>
        <taxon>Mucorineae</taxon>
        <taxon>Mucoraceae</taxon>
        <taxon>Thamnidium</taxon>
    </lineage>
</organism>
<keyword evidence="9" id="KW-0227">DNA damage</keyword>
<feature type="region of interest" description="Disordered" evidence="16">
    <location>
        <begin position="80"/>
        <end position="196"/>
    </location>
</feature>
<evidence type="ECO:0000256" key="8">
    <source>
        <dbReference type="ARBA" id="ARBA00022553"/>
    </source>
</evidence>
<dbReference type="SUPFAM" id="SSF46934">
    <property type="entry name" value="UBA-like"/>
    <property type="match status" value="1"/>
</dbReference>
<evidence type="ECO:0000256" key="12">
    <source>
        <dbReference type="ARBA" id="ARBA00022895"/>
    </source>
</evidence>
<dbReference type="Pfam" id="PF02845">
    <property type="entry name" value="CUE"/>
    <property type="match status" value="1"/>
</dbReference>
<reference evidence="18" key="1">
    <citation type="submission" date="2021-01" db="EMBL/GenBank/DDBJ databases">
        <title>Metabolic potential, ecology and presence of endohyphal bacteria is reflected in genomic diversity of Mucoromycotina.</title>
        <authorList>
            <person name="Muszewska A."/>
            <person name="Okrasinska A."/>
            <person name="Steczkiewicz K."/>
            <person name="Drgas O."/>
            <person name="Orlowska M."/>
            <person name="Perlinska-Lenart U."/>
            <person name="Aleksandrzak-Piekarczyk T."/>
            <person name="Szatraj K."/>
            <person name="Zielenkiewicz U."/>
            <person name="Pilsyk S."/>
            <person name="Malc E."/>
            <person name="Mieczkowski P."/>
            <person name="Kruszewska J.S."/>
            <person name="Biernat P."/>
            <person name="Pawlowska J."/>
        </authorList>
    </citation>
    <scope>NUCLEOTIDE SEQUENCE</scope>
    <source>
        <strain evidence="18">WA0000018081</strain>
    </source>
</reference>
<comment type="similarity">
    <text evidence="4">Belongs to the DEF1 family.</text>
</comment>
<dbReference type="Proteomes" id="UP000613177">
    <property type="component" value="Unassembled WGS sequence"/>
</dbReference>
<dbReference type="InterPro" id="IPR003892">
    <property type="entry name" value="CUE"/>
</dbReference>
<evidence type="ECO:0000256" key="7">
    <source>
        <dbReference type="ARBA" id="ARBA00022490"/>
    </source>
</evidence>
<dbReference type="PANTHER" id="PTHR16308">
    <property type="entry name" value="UBIQUITIN ASSOCIATED PROTEIN 2-LIKE/LINGERER"/>
    <property type="match status" value="1"/>
</dbReference>
<keyword evidence="7" id="KW-0963">Cytoplasm</keyword>
<keyword evidence="13" id="KW-0238">DNA-binding</keyword>
<dbReference type="GO" id="GO:0000781">
    <property type="term" value="C:chromosome, telomeric region"/>
    <property type="evidence" value="ECO:0007669"/>
    <property type="project" value="UniProtKB-SubCell"/>
</dbReference>
<gene>
    <name evidence="18" type="ORF">INT48_008045</name>
</gene>